<dbReference type="AlphaFoldDB" id="A0A7J3TG69"/>
<keyword evidence="1" id="KW-0812">Transmembrane</keyword>
<sequence>MHPILIPFAIAATFLLLEKKKRIFRWIGYAFLLVGFILYVFSFFANDFTLKEVFMHSSRDLNPLFKLSASWAGSGGFIIWWLFRFLLNYYAEET</sequence>
<organism evidence="2">
    <name type="scientific">Geoglobus ahangari</name>
    <dbReference type="NCBI Taxonomy" id="113653"/>
    <lineage>
        <taxon>Archaea</taxon>
        <taxon>Methanobacteriati</taxon>
        <taxon>Methanobacteriota</taxon>
        <taxon>Archaeoglobi</taxon>
        <taxon>Archaeoglobales</taxon>
        <taxon>Archaeoglobaceae</taxon>
        <taxon>Geoglobus</taxon>
    </lineage>
</organism>
<keyword evidence="1" id="KW-1133">Transmembrane helix</keyword>
<name>A0A7J3TG69_9EURY</name>
<feature type="transmembrane region" description="Helical" evidence="1">
    <location>
        <begin position="64"/>
        <end position="83"/>
    </location>
</feature>
<reference evidence="2" key="1">
    <citation type="journal article" date="2020" name="mSystems">
        <title>Genome- and Community-Level Interaction Insights into Carbon Utilization and Element Cycling Functions of Hydrothermarchaeota in Hydrothermal Sediment.</title>
        <authorList>
            <person name="Zhou Z."/>
            <person name="Liu Y."/>
            <person name="Xu W."/>
            <person name="Pan J."/>
            <person name="Luo Z.H."/>
            <person name="Li M."/>
        </authorList>
    </citation>
    <scope>NUCLEOTIDE SEQUENCE [LARGE SCALE GENOMIC DNA]</scope>
    <source>
        <strain evidence="2">SpSt-10</strain>
    </source>
</reference>
<comment type="caution">
    <text evidence="2">The sequence shown here is derived from an EMBL/GenBank/DDBJ whole genome shotgun (WGS) entry which is preliminary data.</text>
</comment>
<protein>
    <submittedName>
        <fullName evidence="2">Uncharacterized protein</fullName>
    </submittedName>
</protein>
<keyword evidence="1" id="KW-0472">Membrane</keyword>
<proteinExistence type="predicted"/>
<evidence type="ECO:0000256" key="1">
    <source>
        <dbReference type="SAM" id="Phobius"/>
    </source>
</evidence>
<feature type="transmembrane region" description="Helical" evidence="1">
    <location>
        <begin position="26"/>
        <end position="44"/>
    </location>
</feature>
<evidence type="ECO:0000313" key="2">
    <source>
        <dbReference type="EMBL" id="HHF47749.1"/>
    </source>
</evidence>
<accession>A0A7J3TG69</accession>
<dbReference type="EMBL" id="DRUC01000010">
    <property type="protein sequence ID" value="HHF47749.1"/>
    <property type="molecule type" value="Genomic_DNA"/>
</dbReference>
<gene>
    <name evidence="2" type="ORF">ENL48_00605</name>
</gene>